<evidence type="ECO:0000313" key="7">
    <source>
        <dbReference type="Proteomes" id="UP001203207"/>
    </source>
</evidence>
<dbReference type="RefSeq" id="WP_250585397.1">
    <property type="nucleotide sequence ID" value="NZ_JAKRVX010000007.1"/>
</dbReference>
<comment type="caution">
    <text evidence="6">The sequence shown here is derived from an EMBL/GenBank/DDBJ whole genome shotgun (WGS) entry which is preliminary data.</text>
</comment>
<evidence type="ECO:0000256" key="5">
    <source>
        <dbReference type="SAM" id="Phobius"/>
    </source>
</evidence>
<feature type="transmembrane region" description="Helical" evidence="5">
    <location>
        <begin position="33"/>
        <end position="52"/>
    </location>
</feature>
<proteinExistence type="predicted"/>
<dbReference type="Pfam" id="PF00939">
    <property type="entry name" value="Na_sulph_symp"/>
    <property type="match status" value="1"/>
</dbReference>
<sequence length="57" mass="6154">MTIGLITTVSITSPSAIVFGSGYMTIPQMAKIGFVLTLPAILVISVFAIWWIPLVWS</sequence>
<reference evidence="6" key="1">
    <citation type="journal article" date="2022" name="Syst. Appl. Microbiol.">
        <title>Natronocalculus amylovorans gen. nov., sp. nov., and Natranaeroarchaeum aerophilus sp. nov., dominant culturable amylolytic natronoarchaea from hypersaline soda lakes in southwestern Siberia.</title>
        <authorList>
            <person name="Sorokin D.Y."/>
            <person name="Elcheninov A.G."/>
            <person name="Khizhniak T.V."/>
            <person name="Koenen M."/>
            <person name="Bale N.J."/>
            <person name="Damste J.S.S."/>
            <person name="Kublanov I.V."/>
        </authorList>
    </citation>
    <scope>NUCLEOTIDE SEQUENCE</scope>
    <source>
        <strain evidence="6">AArc-St2</strain>
    </source>
</reference>
<dbReference type="InterPro" id="IPR001898">
    <property type="entry name" value="SLC13A/DASS"/>
</dbReference>
<name>A0AAE3K9E7_9EURY</name>
<keyword evidence="4 5" id="KW-0472">Membrane</keyword>
<evidence type="ECO:0000256" key="2">
    <source>
        <dbReference type="ARBA" id="ARBA00022692"/>
    </source>
</evidence>
<evidence type="ECO:0000256" key="1">
    <source>
        <dbReference type="ARBA" id="ARBA00004141"/>
    </source>
</evidence>
<dbReference type="GO" id="GO:0022857">
    <property type="term" value="F:transmembrane transporter activity"/>
    <property type="evidence" value="ECO:0007669"/>
    <property type="project" value="InterPro"/>
</dbReference>
<accession>A0AAE3K9E7</accession>
<dbReference type="Proteomes" id="UP001203207">
    <property type="component" value="Unassembled WGS sequence"/>
</dbReference>
<dbReference type="AlphaFoldDB" id="A0AAE3K9E7"/>
<organism evidence="6 7">
    <name type="scientific">Natronocalculus amylovorans</name>
    <dbReference type="NCBI Taxonomy" id="2917812"/>
    <lineage>
        <taxon>Archaea</taxon>
        <taxon>Methanobacteriati</taxon>
        <taxon>Methanobacteriota</taxon>
        <taxon>Stenosarchaea group</taxon>
        <taxon>Halobacteria</taxon>
        <taxon>Halobacteriales</taxon>
        <taxon>Haloferacaceae</taxon>
        <taxon>Natronocalculus</taxon>
    </lineage>
</organism>
<comment type="subcellular location">
    <subcellularLocation>
        <location evidence="1">Membrane</location>
        <topology evidence="1">Multi-pass membrane protein</topology>
    </subcellularLocation>
</comment>
<keyword evidence="7" id="KW-1185">Reference proteome</keyword>
<protein>
    <submittedName>
        <fullName evidence="6">Anion permease</fullName>
    </submittedName>
</protein>
<dbReference type="EMBL" id="JAKRVX010000007">
    <property type="protein sequence ID" value="MCL9817991.1"/>
    <property type="molecule type" value="Genomic_DNA"/>
</dbReference>
<keyword evidence="2 5" id="KW-0812">Transmembrane</keyword>
<evidence type="ECO:0000256" key="3">
    <source>
        <dbReference type="ARBA" id="ARBA00022989"/>
    </source>
</evidence>
<reference evidence="6" key="2">
    <citation type="submission" date="2022-02" db="EMBL/GenBank/DDBJ databases">
        <authorList>
            <person name="Elcheninov A.G."/>
            <person name="Sorokin D.Y."/>
            <person name="Kublanov I.V."/>
        </authorList>
    </citation>
    <scope>NUCLEOTIDE SEQUENCE</scope>
    <source>
        <strain evidence="6">AArc-St2</strain>
    </source>
</reference>
<dbReference type="GO" id="GO:0016020">
    <property type="term" value="C:membrane"/>
    <property type="evidence" value="ECO:0007669"/>
    <property type="project" value="UniProtKB-SubCell"/>
</dbReference>
<keyword evidence="3 5" id="KW-1133">Transmembrane helix</keyword>
<feature type="transmembrane region" description="Helical" evidence="5">
    <location>
        <begin position="6"/>
        <end position="26"/>
    </location>
</feature>
<evidence type="ECO:0000256" key="4">
    <source>
        <dbReference type="ARBA" id="ARBA00023136"/>
    </source>
</evidence>
<evidence type="ECO:0000313" key="6">
    <source>
        <dbReference type="EMBL" id="MCL9817991.1"/>
    </source>
</evidence>
<gene>
    <name evidence="6" type="ORF">AArcSt2_13700</name>
</gene>